<evidence type="ECO:0000313" key="2">
    <source>
        <dbReference type="EMBL" id="KXA17727.1"/>
    </source>
</evidence>
<sequence>MRGLAALTSSPRRSNASALSGSALRIAFVRYAQAQRQVVAHILWRGVVWGTMPIFVGIIWSLSPSVGRRARIMAFYAF</sequence>
<evidence type="ECO:0000313" key="3">
    <source>
        <dbReference type="Proteomes" id="UP000070558"/>
    </source>
</evidence>
<organism evidence="2 3">
    <name type="scientific">Gardnerella vaginalis</name>
    <dbReference type="NCBI Taxonomy" id="2702"/>
    <lineage>
        <taxon>Bacteria</taxon>
        <taxon>Bacillati</taxon>
        <taxon>Actinomycetota</taxon>
        <taxon>Actinomycetes</taxon>
        <taxon>Bifidobacteriales</taxon>
        <taxon>Bifidobacteriaceae</taxon>
        <taxon>Gardnerella</taxon>
    </lineage>
</organism>
<keyword evidence="1" id="KW-1133">Transmembrane helix</keyword>
<reference evidence="2 3" key="1">
    <citation type="submission" date="2016-01" db="EMBL/GenBank/DDBJ databases">
        <authorList>
            <person name="Oliw E.H."/>
        </authorList>
    </citation>
    <scope>NUCLEOTIDE SEQUENCE [LARGE SCALE GENOMIC DNA]</scope>
    <source>
        <strain evidence="2 3">GED7760B</strain>
    </source>
</reference>
<dbReference type="PATRIC" id="fig|2702.99.peg.985"/>
<comment type="caution">
    <text evidence="2">The sequence shown here is derived from an EMBL/GenBank/DDBJ whole genome shotgun (WGS) entry which is preliminary data.</text>
</comment>
<keyword evidence="1" id="KW-0472">Membrane</keyword>
<dbReference type="Proteomes" id="UP000070558">
    <property type="component" value="Unassembled WGS sequence"/>
</dbReference>
<protein>
    <submittedName>
        <fullName evidence="2">Uncharacterized protein</fullName>
    </submittedName>
</protein>
<keyword evidence="1" id="KW-0812">Transmembrane</keyword>
<evidence type="ECO:0000256" key="1">
    <source>
        <dbReference type="SAM" id="Phobius"/>
    </source>
</evidence>
<proteinExistence type="predicted"/>
<gene>
    <name evidence="2" type="ORF">HMPREF3216_01009</name>
</gene>
<name>A0A133NN79_GARVA</name>
<accession>A0A133NN79</accession>
<dbReference type="AlphaFoldDB" id="A0A133NN79"/>
<feature type="transmembrane region" description="Helical" evidence="1">
    <location>
        <begin position="42"/>
        <end position="63"/>
    </location>
</feature>
<dbReference type="EMBL" id="LRQA01000045">
    <property type="protein sequence ID" value="KXA17727.1"/>
    <property type="molecule type" value="Genomic_DNA"/>
</dbReference>